<sequence length="116" mass="13009">MTTKSIIRARQRLYDAVDPSAGVWKLRSSYNPVLARLSMVLYGTSTTFSTLADGSLNNINLDWNLKGSIGHKKFRRLNPTLSGQRKSTILHDDYLSGLDAREVPPPDCQTMTVQRL</sequence>
<accession>G3XQ00</accession>
<gene>
    <name evidence="1" type="ORF">ASPNIDRAFT_44787</name>
</gene>
<evidence type="ECO:0000313" key="1">
    <source>
        <dbReference type="EMBL" id="EHA27349.1"/>
    </source>
</evidence>
<reference evidence="1 2" key="1">
    <citation type="journal article" date="2011" name="Genome Res.">
        <title>Comparative genomics of citric-acid-producing Aspergillus niger ATCC 1015 versus enzyme-producing CBS 513.88.</title>
        <authorList>
            <person name="Andersen M.R."/>
            <person name="Salazar M.P."/>
            <person name="Schaap P.J."/>
            <person name="van de Vondervoort P.J."/>
            <person name="Culley D."/>
            <person name="Thykaer J."/>
            <person name="Frisvad J.C."/>
            <person name="Nielsen K.F."/>
            <person name="Albang R."/>
            <person name="Albermann K."/>
            <person name="Berka R.M."/>
            <person name="Braus G.H."/>
            <person name="Braus-Stromeyer S.A."/>
            <person name="Corrochano L.M."/>
            <person name="Dai Z."/>
            <person name="van Dijck P.W."/>
            <person name="Hofmann G."/>
            <person name="Lasure L.L."/>
            <person name="Magnuson J.K."/>
            <person name="Menke H."/>
            <person name="Meijer M."/>
            <person name="Meijer S.L."/>
            <person name="Nielsen J.B."/>
            <person name="Nielsen M.L."/>
            <person name="van Ooyen A.J."/>
            <person name="Pel H.J."/>
            <person name="Poulsen L."/>
            <person name="Samson R.A."/>
            <person name="Stam H."/>
            <person name="Tsang A."/>
            <person name="van den Brink J.M."/>
            <person name="Atkins A."/>
            <person name="Aerts A."/>
            <person name="Shapiro H."/>
            <person name="Pangilinan J."/>
            <person name="Salamov A."/>
            <person name="Lou Y."/>
            <person name="Lindquist E."/>
            <person name="Lucas S."/>
            <person name="Grimwood J."/>
            <person name="Grigoriev I.V."/>
            <person name="Kubicek C.P."/>
            <person name="Martinez D."/>
            <person name="van Peij N.N."/>
            <person name="Roubos J.A."/>
            <person name="Nielsen J."/>
            <person name="Baker S.E."/>
        </authorList>
    </citation>
    <scope>NUCLEOTIDE SEQUENCE [LARGE SCALE GENOMIC DNA]</scope>
    <source>
        <strain evidence="2">ATCC 1015 / CBS 113.46 / FGSC A1144 / LSHB Ac4 / NCTC 3858a / NRRL 328 / USDA 3528.7</strain>
    </source>
</reference>
<proteinExistence type="predicted"/>
<dbReference type="VEuPathDB" id="FungiDB:ASPNIDRAFT2_44787"/>
<dbReference type="Proteomes" id="UP000009038">
    <property type="component" value="Unassembled WGS sequence"/>
</dbReference>
<evidence type="ECO:0000313" key="2">
    <source>
        <dbReference type="Proteomes" id="UP000009038"/>
    </source>
</evidence>
<comment type="caution">
    <text evidence="1">The sequence shown here is derived from an EMBL/GenBank/DDBJ whole genome shotgun (WGS) entry which is preliminary data.</text>
</comment>
<name>G3XQ00_ASPNA</name>
<dbReference type="AlphaFoldDB" id="G3XQ00"/>
<dbReference type="HOGENOM" id="CLU_2096360_0_0_1"/>
<protein>
    <submittedName>
        <fullName evidence="1">Uncharacterized protein</fullName>
    </submittedName>
</protein>
<organism evidence="1 2">
    <name type="scientific">Aspergillus niger (strain ATCC 1015 / CBS 113.46 / FGSC A1144 / LSHB Ac4 / NCTC 3858a / NRRL 328 / USDA 3528.7)</name>
    <dbReference type="NCBI Taxonomy" id="380704"/>
    <lineage>
        <taxon>Eukaryota</taxon>
        <taxon>Fungi</taxon>
        <taxon>Dikarya</taxon>
        <taxon>Ascomycota</taxon>
        <taxon>Pezizomycotina</taxon>
        <taxon>Eurotiomycetes</taxon>
        <taxon>Eurotiomycetidae</taxon>
        <taxon>Eurotiales</taxon>
        <taxon>Aspergillaceae</taxon>
        <taxon>Aspergillus</taxon>
        <taxon>Aspergillus subgen. Circumdati</taxon>
    </lineage>
</organism>
<dbReference type="EMBL" id="ACJE01000003">
    <property type="protein sequence ID" value="EHA27349.1"/>
    <property type="molecule type" value="Genomic_DNA"/>
</dbReference>